<dbReference type="EMBL" id="CM026422">
    <property type="protein sequence ID" value="KAG0587646.1"/>
    <property type="molecule type" value="Genomic_DNA"/>
</dbReference>
<organism evidence="2 3">
    <name type="scientific">Ceratodon purpureus</name>
    <name type="common">Fire moss</name>
    <name type="synonym">Dicranum purpureum</name>
    <dbReference type="NCBI Taxonomy" id="3225"/>
    <lineage>
        <taxon>Eukaryota</taxon>
        <taxon>Viridiplantae</taxon>
        <taxon>Streptophyta</taxon>
        <taxon>Embryophyta</taxon>
        <taxon>Bryophyta</taxon>
        <taxon>Bryophytina</taxon>
        <taxon>Bryopsida</taxon>
        <taxon>Dicranidae</taxon>
        <taxon>Pseudoditrichales</taxon>
        <taxon>Ditrichaceae</taxon>
        <taxon>Ceratodon</taxon>
    </lineage>
</organism>
<feature type="signal peptide" evidence="1">
    <location>
        <begin position="1"/>
        <end position="26"/>
    </location>
</feature>
<keyword evidence="3" id="KW-1185">Reference proteome</keyword>
<reference evidence="2" key="1">
    <citation type="submission" date="2020-06" db="EMBL/GenBank/DDBJ databases">
        <title>WGS assembly of Ceratodon purpureus strain R40.</title>
        <authorList>
            <person name="Carey S.B."/>
            <person name="Jenkins J."/>
            <person name="Shu S."/>
            <person name="Lovell J.T."/>
            <person name="Sreedasyam A."/>
            <person name="Maumus F."/>
            <person name="Tiley G.P."/>
            <person name="Fernandez-Pozo N."/>
            <person name="Barry K."/>
            <person name="Chen C."/>
            <person name="Wang M."/>
            <person name="Lipzen A."/>
            <person name="Daum C."/>
            <person name="Saski C.A."/>
            <person name="Payton A.C."/>
            <person name="Mcbreen J.C."/>
            <person name="Conrad R.E."/>
            <person name="Kollar L.M."/>
            <person name="Olsson S."/>
            <person name="Huttunen S."/>
            <person name="Landis J.B."/>
            <person name="Wickett N.J."/>
            <person name="Johnson M.G."/>
            <person name="Rensing S.A."/>
            <person name="Grimwood J."/>
            <person name="Schmutz J."/>
            <person name="Mcdaniel S.F."/>
        </authorList>
    </citation>
    <scope>NUCLEOTIDE SEQUENCE</scope>
    <source>
        <strain evidence="2">R40</strain>
    </source>
</reference>
<sequence>MTKSSRCRILTRVLRHCLLLLRISSSFQYVDKCINCRIGSSIWFQLSYDEVERRMSATV</sequence>
<gene>
    <name evidence="2" type="ORF">KC19_2G180300</name>
</gene>
<evidence type="ECO:0000256" key="1">
    <source>
        <dbReference type="SAM" id="SignalP"/>
    </source>
</evidence>
<dbReference type="Proteomes" id="UP000822688">
    <property type="component" value="Chromosome 2"/>
</dbReference>
<dbReference type="AlphaFoldDB" id="A0A8T0IY26"/>
<comment type="caution">
    <text evidence="2">The sequence shown here is derived from an EMBL/GenBank/DDBJ whole genome shotgun (WGS) entry which is preliminary data.</text>
</comment>
<evidence type="ECO:0000313" key="3">
    <source>
        <dbReference type="Proteomes" id="UP000822688"/>
    </source>
</evidence>
<evidence type="ECO:0000313" key="2">
    <source>
        <dbReference type="EMBL" id="KAG0587646.1"/>
    </source>
</evidence>
<accession>A0A8T0IY26</accession>
<proteinExistence type="predicted"/>
<protein>
    <submittedName>
        <fullName evidence="2">Uncharacterized protein</fullName>
    </submittedName>
</protein>
<keyword evidence="1" id="KW-0732">Signal</keyword>
<feature type="chain" id="PRO_5035885526" evidence="1">
    <location>
        <begin position="27"/>
        <end position="59"/>
    </location>
</feature>
<name>A0A8T0IY26_CERPU</name>